<dbReference type="Proteomes" id="UP000262454">
    <property type="component" value="Unassembled WGS sequence"/>
</dbReference>
<keyword evidence="1" id="KW-1133">Transmembrane helix</keyword>
<accession>A0A348MMG9</accession>
<dbReference type="AlphaFoldDB" id="A0A348MMG9"/>
<evidence type="ECO:0000313" key="2">
    <source>
        <dbReference type="EMBL" id="HAF08245.1"/>
    </source>
</evidence>
<gene>
    <name evidence="2" type="ORF">DCG82_07565</name>
</gene>
<evidence type="ECO:0000256" key="1">
    <source>
        <dbReference type="SAM" id="Phobius"/>
    </source>
</evidence>
<feature type="transmembrane region" description="Helical" evidence="1">
    <location>
        <begin position="195"/>
        <end position="216"/>
    </location>
</feature>
<evidence type="ECO:0000313" key="3">
    <source>
        <dbReference type="Proteomes" id="UP000262454"/>
    </source>
</evidence>
<proteinExistence type="predicted"/>
<dbReference type="EMBL" id="DMCX01000038">
    <property type="protein sequence ID" value="HAF08245.1"/>
    <property type="molecule type" value="Genomic_DNA"/>
</dbReference>
<comment type="caution">
    <text evidence="2">The sequence shown here is derived from an EMBL/GenBank/DDBJ whole genome shotgun (WGS) entry which is preliminary data.</text>
</comment>
<reference evidence="2 3" key="1">
    <citation type="journal article" date="2018" name="Nat. Biotechnol.">
        <title>A standardized bacterial taxonomy based on genome phylogeny substantially revises the tree of life.</title>
        <authorList>
            <person name="Parks D.H."/>
            <person name="Chuvochina M."/>
            <person name="Waite D.W."/>
            <person name="Rinke C."/>
            <person name="Skarshewski A."/>
            <person name="Chaumeil P.A."/>
            <person name="Hugenholtz P."/>
        </authorList>
    </citation>
    <scope>NUCLEOTIDE SEQUENCE [LARGE SCALE GENOMIC DNA]</scope>
    <source>
        <strain evidence="2">UBA7921</strain>
    </source>
</reference>
<dbReference type="PANTHER" id="PTHR38454">
    <property type="entry name" value="INTEGRAL MEMBRANE PROTEIN-RELATED"/>
    <property type="match status" value="1"/>
</dbReference>
<dbReference type="PANTHER" id="PTHR38454:SF1">
    <property type="entry name" value="INTEGRAL MEMBRANE PROTEIN"/>
    <property type="match status" value="1"/>
</dbReference>
<protein>
    <submittedName>
        <fullName evidence="2">Uncharacterized protein</fullName>
    </submittedName>
</protein>
<name>A0A348MMG9_UNCW3</name>
<sequence>MFNPQTLFDKKNRLKLLNVRYLITPKIPADTTGYPKSTQDMILFYQALFRNMGFEPYFYGKDYMLHISKDFLPRFFVVDSFVKVDDINGALSIIDGNDFNPRKYAIVEKSEVDLKKVDESLAYRIDSIVYTPNKVSLVVKTNKESILLMLDQYYKGWNVKVNEKSSKLLKVDGIFRGVKLTNGVNRVVFYFSSTLQILSAFISLFGVILVFLVFYVERKVMLNKR</sequence>
<keyword evidence="1" id="KW-0472">Membrane</keyword>
<dbReference type="InterPro" id="IPR018580">
    <property type="entry name" value="Uncharacterised_YfhO"/>
</dbReference>
<dbReference type="Pfam" id="PF09586">
    <property type="entry name" value="YfhO"/>
    <property type="match status" value="1"/>
</dbReference>
<organism evidence="2 3">
    <name type="scientific">candidate division WOR-3 bacterium</name>
    <dbReference type="NCBI Taxonomy" id="2052148"/>
    <lineage>
        <taxon>Bacteria</taxon>
        <taxon>Bacteria division WOR-3</taxon>
    </lineage>
</organism>
<keyword evidence="1" id="KW-0812">Transmembrane</keyword>